<sequence length="58" mass="6334">MLILLLIITGILALRYTSSGAYISVPLEVALGSQISSLKGLYFTGLDIKIKGKQKFIY</sequence>
<comment type="caution">
    <text evidence="1">The sequence shown here is derived from an EMBL/GenBank/DDBJ whole genome shotgun (WGS) entry which is preliminary data.</text>
</comment>
<name>A0A1X0QDT8_9MICR</name>
<dbReference type="Proteomes" id="UP000192356">
    <property type="component" value="Unassembled WGS sequence"/>
</dbReference>
<evidence type="ECO:0000313" key="2">
    <source>
        <dbReference type="Proteomes" id="UP000192356"/>
    </source>
</evidence>
<gene>
    <name evidence="1" type="ORF">HERIO_2751</name>
</gene>
<proteinExistence type="predicted"/>
<evidence type="ECO:0000313" key="1">
    <source>
        <dbReference type="EMBL" id="ORD97863.1"/>
    </source>
</evidence>
<protein>
    <submittedName>
        <fullName evidence="1">Uncharacterized protein</fullName>
    </submittedName>
</protein>
<reference evidence="1 2" key="1">
    <citation type="journal article" date="2017" name="Environ. Microbiol.">
        <title>Decay of the glycolytic pathway and adaptation to intranuclear parasitism within Enterocytozoonidae microsporidia.</title>
        <authorList>
            <person name="Wiredu Boakye D."/>
            <person name="Jaroenlak P."/>
            <person name="Prachumwat A."/>
            <person name="Williams T.A."/>
            <person name="Bateman K.S."/>
            <person name="Itsathitphaisarn O."/>
            <person name="Sritunyalucksana K."/>
            <person name="Paszkiewicz K.H."/>
            <person name="Moore K.A."/>
            <person name="Stentiford G.D."/>
            <person name="Williams B.A."/>
        </authorList>
    </citation>
    <scope>NUCLEOTIDE SEQUENCE [LARGE SCALE GENOMIC DNA]</scope>
    <source>
        <strain evidence="1 2">GB1</strain>
    </source>
</reference>
<dbReference type="VEuPathDB" id="MicrosporidiaDB:HERIO_2751"/>
<dbReference type="EMBL" id="LVKB01000008">
    <property type="protein sequence ID" value="ORD97863.1"/>
    <property type="molecule type" value="Genomic_DNA"/>
</dbReference>
<dbReference type="AlphaFoldDB" id="A0A1X0QDT8"/>
<accession>A0A1X0QDT8</accession>
<dbReference type="VEuPathDB" id="MicrosporidiaDB:A0H76_3005"/>
<organism evidence="1 2">
    <name type="scientific">Hepatospora eriocheir</name>
    <dbReference type="NCBI Taxonomy" id="1081669"/>
    <lineage>
        <taxon>Eukaryota</taxon>
        <taxon>Fungi</taxon>
        <taxon>Fungi incertae sedis</taxon>
        <taxon>Microsporidia</taxon>
        <taxon>Hepatosporidae</taxon>
        <taxon>Hepatospora</taxon>
    </lineage>
</organism>
<keyword evidence="2" id="KW-1185">Reference proteome</keyword>